<dbReference type="Proteomes" id="UP000053611">
    <property type="component" value="Unassembled WGS sequence"/>
</dbReference>
<dbReference type="STRING" id="879819.A0A0J0XJE9"/>
<dbReference type="AlphaFoldDB" id="A0A0J0XJE9"/>
<dbReference type="RefSeq" id="XP_018277721.1">
    <property type="nucleotide sequence ID" value="XM_018426787.1"/>
</dbReference>
<feature type="domain" description="F-box" evidence="2">
    <location>
        <begin position="4"/>
        <end position="52"/>
    </location>
</feature>
<dbReference type="InterPro" id="IPR036047">
    <property type="entry name" value="F-box-like_dom_sf"/>
</dbReference>
<dbReference type="OrthoDB" id="550575at2759"/>
<feature type="compositionally biased region" description="Acidic residues" evidence="1">
    <location>
        <begin position="545"/>
        <end position="570"/>
    </location>
</feature>
<dbReference type="SUPFAM" id="SSF81383">
    <property type="entry name" value="F-box domain"/>
    <property type="match status" value="1"/>
</dbReference>
<dbReference type="GeneID" id="28987390"/>
<feature type="region of interest" description="Disordered" evidence="1">
    <location>
        <begin position="529"/>
        <end position="616"/>
    </location>
</feature>
<dbReference type="PROSITE" id="PS50181">
    <property type="entry name" value="FBOX"/>
    <property type="match status" value="1"/>
</dbReference>
<organism evidence="3 4">
    <name type="scientific">Cutaneotrichosporon oleaginosum</name>
    <dbReference type="NCBI Taxonomy" id="879819"/>
    <lineage>
        <taxon>Eukaryota</taxon>
        <taxon>Fungi</taxon>
        <taxon>Dikarya</taxon>
        <taxon>Basidiomycota</taxon>
        <taxon>Agaricomycotina</taxon>
        <taxon>Tremellomycetes</taxon>
        <taxon>Trichosporonales</taxon>
        <taxon>Trichosporonaceae</taxon>
        <taxon>Cutaneotrichosporon</taxon>
    </lineage>
</organism>
<dbReference type="Gene3D" id="1.20.1280.50">
    <property type="match status" value="1"/>
</dbReference>
<evidence type="ECO:0000256" key="1">
    <source>
        <dbReference type="SAM" id="MobiDB-lite"/>
    </source>
</evidence>
<reference evidence="3 4" key="1">
    <citation type="submission" date="2015-03" db="EMBL/GenBank/DDBJ databases">
        <title>Genomics and transcriptomics of the oil-accumulating basidiomycete yeast T. oleaginosus allow insights into substrate utilization and the diverse evolutionary trajectories of mating systems in fungi.</title>
        <authorList>
            <consortium name="DOE Joint Genome Institute"/>
            <person name="Kourist R."/>
            <person name="Kracht O."/>
            <person name="Bracharz F."/>
            <person name="Lipzen A."/>
            <person name="Nolan M."/>
            <person name="Ohm R."/>
            <person name="Grigoriev I."/>
            <person name="Sun S."/>
            <person name="Heitman J."/>
            <person name="Bruck T."/>
            <person name="Nowrousian M."/>
        </authorList>
    </citation>
    <scope>NUCLEOTIDE SEQUENCE [LARGE SCALE GENOMIC DNA]</scope>
    <source>
        <strain evidence="3 4">IBC0246</strain>
    </source>
</reference>
<evidence type="ECO:0000313" key="3">
    <source>
        <dbReference type="EMBL" id="KLT41230.1"/>
    </source>
</evidence>
<accession>A0A0J0XJE9</accession>
<protein>
    <recommendedName>
        <fullName evidence="2">F-box domain-containing protein</fullName>
    </recommendedName>
</protein>
<feature type="compositionally biased region" description="Basic and acidic residues" evidence="1">
    <location>
        <begin position="571"/>
        <end position="586"/>
    </location>
</feature>
<keyword evidence="4" id="KW-1185">Reference proteome</keyword>
<name>A0A0J0XJE9_9TREE</name>
<dbReference type="Pfam" id="PF12937">
    <property type="entry name" value="F-box-like"/>
    <property type="match status" value="1"/>
</dbReference>
<dbReference type="EMBL" id="KQ087221">
    <property type="protein sequence ID" value="KLT41230.1"/>
    <property type="molecule type" value="Genomic_DNA"/>
</dbReference>
<dbReference type="InterPro" id="IPR001810">
    <property type="entry name" value="F-box_dom"/>
</dbReference>
<feature type="compositionally biased region" description="Basic and acidic residues" evidence="1">
    <location>
        <begin position="604"/>
        <end position="616"/>
    </location>
</feature>
<evidence type="ECO:0000313" key="4">
    <source>
        <dbReference type="Proteomes" id="UP000053611"/>
    </source>
</evidence>
<proteinExistence type="predicted"/>
<gene>
    <name evidence="3" type="ORF">CC85DRAFT_329220</name>
</gene>
<sequence>MSFQDPLTRLGTDVFVEVLVHLNLRDLLAAELVSKAWRLCAAEHSSHLWRTQAYSVGVERVDLAVGNALAATSKYPWPQHDMRPIADRTRLKPGRWRWRQIVQENLVLLDAWARAACTVEWVTPFPNTVWRIKSDPESGTMLATSRVTGELNDEIDVPGLQVVDRRTSQPLWSIPDLQGYSHLEAGAGFFVINRGRSSDGAFEVWRNDQARKRSVLPKIGVSNFTGESFADETYDPESLTSPLPRGHYEHFRTLLPPALARAYRLHIDREGTSTAAAVLASCATAAIHIWHLDEAIEMETIKRGIEDQGTPNYIELDDNFVFVCDDWQMHVYLRETQAHLVSFPPMRGPPADIARLGFPLSITDDFKAIPDSERAAGAAPVGRAIACGVYPRERAFKDVIERSIAMMRTVHQGGAVTYGFSACHFTSRHLVCTTEAGGVLIVRNYRDVFAQCLRMEELDPPLASYPYRHVAAAKRAKHVADNSIIIGLGTTVKQLTTYNDHIVFATSFNVLLLDGRAIPDIPARALRAGGAETASEQDETRVMDDEGSDYSTDDDEDDGESEDESEDDEPEERKRETPARRARPSDADSGGEDMPLLDSDSVDSVDRKAKAGDRFGDDMRPTLRCHVLLGNHQQSMKLSSCLQADARSIYVTYWASGEFGEFGVGGVTSSPPEARDGLGMCIKAWTFGGGLNE</sequence>
<evidence type="ECO:0000259" key="2">
    <source>
        <dbReference type="PROSITE" id="PS50181"/>
    </source>
</evidence>